<comment type="caution">
    <text evidence="1">The sequence shown here is derived from an EMBL/GenBank/DDBJ whole genome shotgun (WGS) entry which is preliminary data.</text>
</comment>
<name>A0AAV7QBF4_PLEWA</name>
<dbReference type="AlphaFoldDB" id="A0AAV7QBF4"/>
<organism evidence="1 2">
    <name type="scientific">Pleurodeles waltl</name>
    <name type="common">Iberian ribbed newt</name>
    <dbReference type="NCBI Taxonomy" id="8319"/>
    <lineage>
        <taxon>Eukaryota</taxon>
        <taxon>Metazoa</taxon>
        <taxon>Chordata</taxon>
        <taxon>Craniata</taxon>
        <taxon>Vertebrata</taxon>
        <taxon>Euteleostomi</taxon>
        <taxon>Amphibia</taxon>
        <taxon>Batrachia</taxon>
        <taxon>Caudata</taxon>
        <taxon>Salamandroidea</taxon>
        <taxon>Salamandridae</taxon>
        <taxon>Pleurodelinae</taxon>
        <taxon>Pleurodeles</taxon>
    </lineage>
</organism>
<evidence type="ECO:0000313" key="1">
    <source>
        <dbReference type="EMBL" id="KAJ1136510.1"/>
    </source>
</evidence>
<gene>
    <name evidence="1" type="ORF">NDU88_002925</name>
</gene>
<reference evidence="1" key="1">
    <citation type="journal article" date="2022" name="bioRxiv">
        <title>Sequencing and chromosome-scale assembly of the giantPleurodeles waltlgenome.</title>
        <authorList>
            <person name="Brown T."/>
            <person name="Elewa A."/>
            <person name="Iarovenko S."/>
            <person name="Subramanian E."/>
            <person name="Araus A.J."/>
            <person name="Petzold A."/>
            <person name="Susuki M."/>
            <person name="Suzuki K.-i.T."/>
            <person name="Hayashi T."/>
            <person name="Toyoda A."/>
            <person name="Oliveira C."/>
            <person name="Osipova E."/>
            <person name="Leigh N.D."/>
            <person name="Simon A."/>
            <person name="Yun M.H."/>
        </authorList>
    </citation>
    <scope>NUCLEOTIDE SEQUENCE</scope>
    <source>
        <strain evidence="1">20211129_DDA</strain>
        <tissue evidence="1">Liver</tissue>
    </source>
</reference>
<accession>A0AAV7QBF4</accession>
<dbReference type="EMBL" id="JANPWB010000010">
    <property type="protein sequence ID" value="KAJ1136510.1"/>
    <property type="molecule type" value="Genomic_DNA"/>
</dbReference>
<dbReference type="InterPro" id="IPR004244">
    <property type="entry name" value="Transposase_22"/>
</dbReference>
<dbReference type="PANTHER" id="PTHR11505">
    <property type="entry name" value="L1 TRANSPOSABLE ELEMENT-RELATED"/>
    <property type="match status" value="1"/>
</dbReference>
<dbReference type="Proteomes" id="UP001066276">
    <property type="component" value="Chromosome 6"/>
</dbReference>
<sequence>MQETKLGDLEDWSRLDNVRILDLLEGTETVPMEPFLETCLPTLLPHFGGAEGVQVERTHRNPGRRLQPGAPERINMARMLRYKDKLNILTVARQHGNVEYNGNKTSFYPDYGIATQKEWKMFMDVKKRLRDRGLSYVLLPPVRLRVD</sequence>
<proteinExistence type="predicted"/>
<dbReference type="Gene3D" id="3.30.70.1820">
    <property type="entry name" value="L1 transposable element, RRM domain"/>
    <property type="match status" value="1"/>
</dbReference>
<keyword evidence="2" id="KW-1185">Reference proteome</keyword>
<evidence type="ECO:0000313" key="2">
    <source>
        <dbReference type="Proteomes" id="UP001066276"/>
    </source>
</evidence>
<protein>
    <submittedName>
        <fullName evidence="1">Uncharacterized protein</fullName>
    </submittedName>
</protein>